<evidence type="ECO:0000313" key="2">
    <source>
        <dbReference type="EMBL" id="KAF3767134.1"/>
    </source>
</evidence>
<name>A0A9P5CQ43_CRYP1</name>
<evidence type="ECO:0000313" key="3">
    <source>
        <dbReference type="Proteomes" id="UP000803844"/>
    </source>
</evidence>
<reference evidence="2" key="1">
    <citation type="journal article" date="2020" name="Phytopathology">
        <title>Genome sequence of the chestnut blight fungus Cryphonectria parasitica EP155: A fundamental resource for an archetypical invasive plant pathogen.</title>
        <authorList>
            <person name="Crouch J.A."/>
            <person name="Dawe A."/>
            <person name="Aerts A."/>
            <person name="Barry K."/>
            <person name="Churchill A.C.L."/>
            <person name="Grimwood J."/>
            <person name="Hillman B."/>
            <person name="Milgroom M.G."/>
            <person name="Pangilinan J."/>
            <person name="Smith M."/>
            <person name="Salamov A."/>
            <person name="Schmutz J."/>
            <person name="Yadav J."/>
            <person name="Grigoriev I.V."/>
            <person name="Nuss D."/>
        </authorList>
    </citation>
    <scope>NUCLEOTIDE SEQUENCE</scope>
    <source>
        <strain evidence="2">EP155</strain>
    </source>
</reference>
<dbReference type="Pfam" id="PF02958">
    <property type="entry name" value="EcKL"/>
    <property type="match status" value="1"/>
</dbReference>
<dbReference type="PANTHER" id="PTHR23020:SF41">
    <property type="entry name" value="AMINOGLYCOSIDE PHOSPHOTRANSFERASE DOMAIN-CONTAINING PROTEIN"/>
    <property type="match status" value="1"/>
</dbReference>
<dbReference type="Proteomes" id="UP000803844">
    <property type="component" value="Unassembled WGS sequence"/>
</dbReference>
<dbReference type="SUPFAM" id="SSF56112">
    <property type="entry name" value="Protein kinase-like (PK-like)"/>
    <property type="match status" value="1"/>
</dbReference>
<dbReference type="Gene3D" id="3.90.1200.10">
    <property type="match status" value="1"/>
</dbReference>
<dbReference type="InterPro" id="IPR011009">
    <property type="entry name" value="Kinase-like_dom_sf"/>
</dbReference>
<proteinExistence type="predicted"/>
<dbReference type="OrthoDB" id="191037at2759"/>
<dbReference type="PANTHER" id="PTHR23020">
    <property type="entry name" value="UNCHARACTERIZED NUCLEAR HORMONE RECEPTOR-RELATED"/>
    <property type="match status" value="1"/>
</dbReference>
<sequence>MAVEKLPAVPAEITAEWLGSKLGHKVKSIDHTKAIWGTASKLFYTITYENEDEAGGRPTQICIKGVFDPATIAAQPWTVSLAQREADFFSKVAPQVKNMIFPKGWWSGTDEKQGIAIMADLTQEGCTFAAEVASFPVEQVKNGVEQLAGLHAQYWGQSQEDHPWIWNNYDPAMKFMCTPWDEIVRQPGRPQLPEYLMDGTRCNEALDRYYAERNPKFRTLLHGDTHVGNIYLTADKRIGFLDWSAFHFGSCFHDIVYHMTSMLTIEDRRAHEMEILDHYLTALHRFGGPNLDRHNDPDVMTEYKRSFMTNVIWLICPDGLQSKERVDCLCARTVATCDDHKVIDVILNQPKPAA</sequence>
<dbReference type="InterPro" id="IPR052961">
    <property type="entry name" value="Oxido-Kinase-like_Enzymes"/>
</dbReference>
<accession>A0A9P5CQ43</accession>
<dbReference type="RefSeq" id="XP_040778095.1">
    <property type="nucleotide sequence ID" value="XM_040916834.1"/>
</dbReference>
<dbReference type="InterPro" id="IPR004119">
    <property type="entry name" value="EcKL"/>
</dbReference>
<dbReference type="AlphaFoldDB" id="A0A9P5CQ43"/>
<comment type="caution">
    <text evidence="2">The sequence shown here is derived from an EMBL/GenBank/DDBJ whole genome shotgun (WGS) entry which is preliminary data.</text>
</comment>
<feature type="domain" description="CHK kinase-like" evidence="1">
    <location>
        <begin position="116"/>
        <end position="289"/>
    </location>
</feature>
<keyword evidence="3" id="KW-1185">Reference proteome</keyword>
<organism evidence="2 3">
    <name type="scientific">Cryphonectria parasitica (strain ATCC 38755 / EP155)</name>
    <dbReference type="NCBI Taxonomy" id="660469"/>
    <lineage>
        <taxon>Eukaryota</taxon>
        <taxon>Fungi</taxon>
        <taxon>Dikarya</taxon>
        <taxon>Ascomycota</taxon>
        <taxon>Pezizomycotina</taxon>
        <taxon>Sordariomycetes</taxon>
        <taxon>Sordariomycetidae</taxon>
        <taxon>Diaporthales</taxon>
        <taxon>Cryphonectriaceae</taxon>
        <taxon>Cryphonectria-Endothia species complex</taxon>
        <taxon>Cryphonectria</taxon>
    </lineage>
</organism>
<evidence type="ECO:0000259" key="1">
    <source>
        <dbReference type="SMART" id="SM00587"/>
    </source>
</evidence>
<dbReference type="GeneID" id="63833963"/>
<dbReference type="SMART" id="SM00587">
    <property type="entry name" value="CHK"/>
    <property type="match status" value="1"/>
</dbReference>
<gene>
    <name evidence="2" type="ORF">M406DRAFT_252334</name>
</gene>
<dbReference type="InterPro" id="IPR015897">
    <property type="entry name" value="CHK_kinase-like"/>
</dbReference>
<dbReference type="EMBL" id="MU032346">
    <property type="protein sequence ID" value="KAF3767134.1"/>
    <property type="molecule type" value="Genomic_DNA"/>
</dbReference>
<protein>
    <recommendedName>
        <fullName evidence="1">CHK kinase-like domain-containing protein</fullName>
    </recommendedName>
</protein>